<dbReference type="FunFam" id="3.20.20.80:FF:000063">
    <property type="entry name" value="Beta-hexosaminidase"/>
    <property type="match status" value="1"/>
</dbReference>
<dbReference type="InterPro" id="IPR017853">
    <property type="entry name" value="GH"/>
</dbReference>
<evidence type="ECO:0000313" key="12">
    <source>
        <dbReference type="EMBL" id="KAK3058126.1"/>
    </source>
</evidence>
<evidence type="ECO:0000256" key="3">
    <source>
        <dbReference type="ARBA" id="ARBA00022729"/>
    </source>
</evidence>
<dbReference type="PANTHER" id="PTHR22600">
    <property type="entry name" value="BETA-HEXOSAMINIDASE"/>
    <property type="match status" value="1"/>
</dbReference>
<evidence type="ECO:0000256" key="6">
    <source>
        <dbReference type="ARBA" id="ARBA00023295"/>
    </source>
</evidence>
<dbReference type="PRINTS" id="PR00738">
    <property type="entry name" value="GLHYDRLASE20"/>
</dbReference>
<evidence type="ECO:0000259" key="11">
    <source>
        <dbReference type="Pfam" id="PF14845"/>
    </source>
</evidence>
<keyword evidence="6 7" id="KW-0326">Glycosidase</keyword>
<dbReference type="PIRSF" id="PIRSF001093">
    <property type="entry name" value="B-hxosamndse_ab_euk"/>
    <property type="match status" value="1"/>
</dbReference>
<dbReference type="AlphaFoldDB" id="A0AAJ0GID1"/>
<evidence type="ECO:0000256" key="7">
    <source>
        <dbReference type="PIRNR" id="PIRNR001093"/>
    </source>
</evidence>
<feature type="chain" id="PRO_5042498895" description="Beta-hexosaminidase" evidence="9">
    <location>
        <begin position="17"/>
        <end position="566"/>
    </location>
</feature>
<sequence length="566" mass="63818">MRTSLALSLFATTALAIWPLPVSYTNGSETLWIDQNVKISYNGGNSSSNNTWTSKIVNNAIERTYDTLLNKNFVPWMFQERNSDFEPKLTSTSTYITSIVLQQNASDPSNIMKPDVGDVDESYTLSMATTGEVTITAMSSIGLSYGLTTFTQLFFKHGNAACAYTTVAPVEISDKPMFGWRGMNIDTARTFKPMSELYAIIDAMAYNKMNRFHWHITDSQSWPLVIPAMPELAEKGAYASFQQYSPEEVQALQEYGALVGVEVVMEIDQPGHTSAIGYAYPELISAFNLQPWYWYAAETPAGTFKLNSTEVPEFLERLFDDLLPRLKPLTAYFHLGGDEVNANASTQDETVRSNKTSVLRPLLQKFMDRNQDQLASADFIPLVWEEMLLDWKLTLPMNTIVQTWISEQSVLEVVKQGYRALVGASSTWYLDCGHGDWVDHLQGADARDAYPYLDWCGPVHNWRQMYAYDPLEGIPDHLAYLVIGGETHIWSEQTDAYNLQPMLWPRTCAASEVLWSGAKDEQGKNRSQILASPRLNEMRERLVARGIRAEPVQMPYCTQNGTQCVQ</sequence>
<reference evidence="12" key="1">
    <citation type="submission" date="2023-04" db="EMBL/GenBank/DDBJ databases">
        <title>Black Yeasts Isolated from many extreme environments.</title>
        <authorList>
            <person name="Coleine C."/>
            <person name="Stajich J.E."/>
            <person name="Selbmann L."/>
        </authorList>
    </citation>
    <scope>NUCLEOTIDE SEQUENCE</scope>
    <source>
        <strain evidence="12">CCFEE 5312</strain>
    </source>
</reference>
<keyword evidence="13" id="KW-1185">Reference proteome</keyword>
<feature type="active site" description="Proton donor" evidence="8">
    <location>
        <position position="339"/>
    </location>
</feature>
<dbReference type="SUPFAM" id="SSF51445">
    <property type="entry name" value="(Trans)glycosidases"/>
    <property type="match status" value="1"/>
</dbReference>
<dbReference type="EMBL" id="JAWDJX010000002">
    <property type="protein sequence ID" value="KAK3058126.1"/>
    <property type="molecule type" value="Genomic_DNA"/>
</dbReference>
<keyword evidence="12" id="KW-0413">Isomerase</keyword>
<dbReference type="InterPro" id="IPR029019">
    <property type="entry name" value="HEX_eukaryotic_N"/>
</dbReference>
<comment type="catalytic activity">
    <reaction evidence="1 7">
        <text>Hydrolysis of terminal non-reducing N-acetyl-D-hexosamine residues in N-acetyl-beta-D-hexosaminides.</text>
        <dbReference type="EC" id="3.2.1.52"/>
    </reaction>
</comment>
<dbReference type="Gene3D" id="3.30.379.10">
    <property type="entry name" value="Chitobiase/beta-hexosaminidase domain 2-like"/>
    <property type="match status" value="1"/>
</dbReference>
<dbReference type="Proteomes" id="UP001271007">
    <property type="component" value="Unassembled WGS sequence"/>
</dbReference>
<name>A0AAJ0GID1_9PEZI</name>
<dbReference type="EC" id="3.2.1.52" evidence="7"/>
<evidence type="ECO:0000256" key="2">
    <source>
        <dbReference type="ARBA" id="ARBA00006285"/>
    </source>
</evidence>
<protein>
    <recommendedName>
        <fullName evidence="7">Beta-hexosaminidase</fullName>
        <ecNumber evidence="7">3.2.1.52</ecNumber>
    </recommendedName>
</protein>
<feature type="domain" description="Beta-hexosaminidase eukaryotic type N-terminal" evidence="11">
    <location>
        <begin position="17"/>
        <end position="153"/>
    </location>
</feature>
<proteinExistence type="inferred from homology"/>
<dbReference type="InterPro" id="IPR029018">
    <property type="entry name" value="Hex-like_dom2"/>
</dbReference>
<comment type="caution">
    <text evidence="12">The sequence shown here is derived from an EMBL/GenBank/DDBJ whole genome shotgun (WGS) entry which is preliminary data.</text>
</comment>
<accession>A0AAJ0GID1</accession>
<dbReference type="GO" id="GO:0005975">
    <property type="term" value="P:carbohydrate metabolic process"/>
    <property type="evidence" value="ECO:0007669"/>
    <property type="project" value="InterPro"/>
</dbReference>
<keyword evidence="3 9" id="KW-0732">Signal</keyword>
<dbReference type="InterPro" id="IPR025705">
    <property type="entry name" value="Beta_hexosaminidase_sua/sub"/>
</dbReference>
<feature type="domain" description="Glycoside hydrolase family 20 catalytic" evidence="10">
    <location>
        <begin position="178"/>
        <end position="517"/>
    </location>
</feature>
<dbReference type="SUPFAM" id="SSF55545">
    <property type="entry name" value="beta-N-acetylhexosaminidase-like domain"/>
    <property type="match status" value="1"/>
</dbReference>
<evidence type="ECO:0000256" key="8">
    <source>
        <dbReference type="PIRSR" id="PIRSR001093-1"/>
    </source>
</evidence>
<evidence type="ECO:0000259" key="10">
    <source>
        <dbReference type="Pfam" id="PF00728"/>
    </source>
</evidence>
<dbReference type="GO" id="GO:0030203">
    <property type="term" value="P:glycosaminoglycan metabolic process"/>
    <property type="evidence" value="ECO:0007669"/>
    <property type="project" value="TreeGrafter"/>
</dbReference>
<gene>
    <name evidence="12" type="primary">NAG1_1</name>
    <name evidence="12" type="ORF">LTR09_001204</name>
</gene>
<evidence type="ECO:0000313" key="13">
    <source>
        <dbReference type="Proteomes" id="UP001271007"/>
    </source>
</evidence>
<dbReference type="Pfam" id="PF00728">
    <property type="entry name" value="Glyco_hydro_20"/>
    <property type="match status" value="1"/>
</dbReference>
<dbReference type="PANTHER" id="PTHR22600:SF58">
    <property type="entry name" value="BETA-HEXOSAMINIDASE"/>
    <property type="match status" value="1"/>
</dbReference>
<organism evidence="12 13">
    <name type="scientific">Extremus antarcticus</name>
    <dbReference type="NCBI Taxonomy" id="702011"/>
    <lineage>
        <taxon>Eukaryota</taxon>
        <taxon>Fungi</taxon>
        <taxon>Dikarya</taxon>
        <taxon>Ascomycota</taxon>
        <taxon>Pezizomycotina</taxon>
        <taxon>Dothideomycetes</taxon>
        <taxon>Dothideomycetidae</taxon>
        <taxon>Mycosphaerellales</taxon>
        <taxon>Extremaceae</taxon>
        <taxon>Extremus</taxon>
    </lineage>
</organism>
<evidence type="ECO:0000256" key="4">
    <source>
        <dbReference type="ARBA" id="ARBA00022801"/>
    </source>
</evidence>
<keyword evidence="4 7" id="KW-0378">Hydrolase</keyword>
<dbReference type="GO" id="GO:0016853">
    <property type="term" value="F:isomerase activity"/>
    <property type="evidence" value="ECO:0007669"/>
    <property type="project" value="UniProtKB-KW"/>
</dbReference>
<dbReference type="GO" id="GO:0016020">
    <property type="term" value="C:membrane"/>
    <property type="evidence" value="ECO:0007669"/>
    <property type="project" value="TreeGrafter"/>
</dbReference>
<evidence type="ECO:0000256" key="9">
    <source>
        <dbReference type="SAM" id="SignalP"/>
    </source>
</evidence>
<dbReference type="GO" id="GO:0016231">
    <property type="term" value="F:beta-N-acetylglucosaminidase activity"/>
    <property type="evidence" value="ECO:0007669"/>
    <property type="project" value="TreeGrafter"/>
</dbReference>
<dbReference type="Pfam" id="PF14845">
    <property type="entry name" value="Glycohydro_20b2"/>
    <property type="match status" value="1"/>
</dbReference>
<dbReference type="InterPro" id="IPR015883">
    <property type="entry name" value="Glyco_hydro_20_cat"/>
</dbReference>
<evidence type="ECO:0000256" key="5">
    <source>
        <dbReference type="ARBA" id="ARBA00023180"/>
    </source>
</evidence>
<comment type="similarity">
    <text evidence="2 7">Belongs to the glycosyl hydrolase 20 family.</text>
</comment>
<feature type="signal peptide" evidence="9">
    <location>
        <begin position="1"/>
        <end position="16"/>
    </location>
</feature>
<dbReference type="Gene3D" id="3.20.20.80">
    <property type="entry name" value="Glycosidases"/>
    <property type="match status" value="1"/>
</dbReference>
<evidence type="ECO:0000256" key="1">
    <source>
        <dbReference type="ARBA" id="ARBA00001231"/>
    </source>
</evidence>
<keyword evidence="5" id="KW-0325">Glycoprotein</keyword>